<keyword evidence="3" id="KW-1185">Reference proteome</keyword>
<evidence type="ECO:0000313" key="3">
    <source>
        <dbReference type="Proteomes" id="UP000317730"/>
    </source>
</evidence>
<proteinExistence type="predicted"/>
<accession>A0A4Y3TTD2</accession>
<dbReference type="RefSeq" id="WP_170212516.1">
    <property type="nucleotide sequence ID" value="NZ_BAPL01000016.1"/>
</dbReference>
<evidence type="ECO:0008006" key="4">
    <source>
        <dbReference type="Google" id="ProtNLM"/>
    </source>
</evidence>
<name>A0A4Y3TTD2_9PROT</name>
<keyword evidence="1" id="KW-0812">Transmembrane</keyword>
<dbReference type="AlphaFoldDB" id="A0A4Y3TTD2"/>
<feature type="transmembrane region" description="Helical" evidence="1">
    <location>
        <begin position="102"/>
        <end position="125"/>
    </location>
</feature>
<feature type="transmembrane region" description="Helical" evidence="1">
    <location>
        <begin position="12"/>
        <end position="32"/>
    </location>
</feature>
<keyword evidence="1" id="KW-0472">Membrane</keyword>
<gene>
    <name evidence="2" type="ORF">APE01nite_07950</name>
</gene>
<dbReference type="Proteomes" id="UP000317730">
    <property type="component" value="Unassembled WGS sequence"/>
</dbReference>
<feature type="transmembrane region" description="Helical" evidence="1">
    <location>
        <begin position="52"/>
        <end position="69"/>
    </location>
</feature>
<comment type="caution">
    <text evidence="2">The sequence shown here is derived from an EMBL/GenBank/DDBJ whole genome shotgun (WGS) entry which is preliminary data.</text>
</comment>
<organism evidence="2 3">
    <name type="scientific">Acetobacter peroxydans</name>
    <dbReference type="NCBI Taxonomy" id="104098"/>
    <lineage>
        <taxon>Bacteria</taxon>
        <taxon>Pseudomonadati</taxon>
        <taxon>Pseudomonadota</taxon>
        <taxon>Alphaproteobacteria</taxon>
        <taxon>Acetobacterales</taxon>
        <taxon>Acetobacteraceae</taxon>
        <taxon>Acetobacter</taxon>
    </lineage>
</organism>
<reference evidence="2 3" key="1">
    <citation type="submission" date="2019-06" db="EMBL/GenBank/DDBJ databases">
        <title>Whole genome shotgun sequence of Acetobacter peroxydans NBRC 13755.</title>
        <authorList>
            <person name="Hosoyama A."/>
            <person name="Uohara A."/>
            <person name="Ohji S."/>
            <person name="Ichikawa N."/>
        </authorList>
    </citation>
    <scope>NUCLEOTIDE SEQUENCE [LARGE SCALE GENOMIC DNA]</scope>
    <source>
        <strain evidence="2 3">NBRC 13755</strain>
    </source>
</reference>
<sequence>MTHSAFPPRLYRTCGALVIACGVIIGALTAHLPDTAFATGGRAMAHGAMEMQMWQGLALVALGLGAERLSSRLLRIGAAGILLGALLFCGAVYYTAFTGHHAGHVAPTGGSLLIVSWLCLALAWARGA</sequence>
<keyword evidence="1" id="KW-1133">Transmembrane helix</keyword>
<dbReference type="InterPro" id="IPR006696">
    <property type="entry name" value="DUF423"/>
</dbReference>
<evidence type="ECO:0000256" key="1">
    <source>
        <dbReference type="SAM" id="Phobius"/>
    </source>
</evidence>
<evidence type="ECO:0000313" key="2">
    <source>
        <dbReference type="EMBL" id="GEB84998.1"/>
    </source>
</evidence>
<feature type="transmembrane region" description="Helical" evidence="1">
    <location>
        <begin position="76"/>
        <end position="96"/>
    </location>
</feature>
<dbReference type="EMBL" id="BJMV01000003">
    <property type="protein sequence ID" value="GEB84998.1"/>
    <property type="molecule type" value="Genomic_DNA"/>
</dbReference>
<dbReference type="Pfam" id="PF04241">
    <property type="entry name" value="DUF423"/>
    <property type="match status" value="1"/>
</dbReference>
<protein>
    <recommendedName>
        <fullName evidence="4">DUF423 domain-containing protein</fullName>
    </recommendedName>
</protein>